<evidence type="ECO:0000313" key="3">
    <source>
        <dbReference type="Proteomes" id="UP000636709"/>
    </source>
</evidence>
<dbReference type="PANTHER" id="PTHR33645">
    <property type="entry name" value="AMINOPEPTIDASE (DUF3754)"/>
    <property type="match status" value="1"/>
</dbReference>
<dbReference type="AlphaFoldDB" id="A0A835E0R9"/>
<name>A0A835E0R9_9POAL</name>
<keyword evidence="3" id="KW-1185">Reference proteome</keyword>
<comment type="caution">
    <text evidence="2">The sequence shown here is derived from an EMBL/GenBank/DDBJ whole genome shotgun (WGS) entry which is preliminary data.</text>
</comment>
<feature type="compositionally biased region" description="Basic residues" evidence="1">
    <location>
        <begin position="59"/>
        <end position="73"/>
    </location>
</feature>
<dbReference type="EMBL" id="JACEFO010002382">
    <property type="protein sequence ID" value="KAF8662060.1"/>
    <property type="molecule type" value="Genomic_DNA"/>
</dbReference>
<feature type="compositionally biased region" description="Polar residues" evidence="1">
    <location>
        <begin position="248"/>
        <end position="257"/>
    </location>
</feature>
<reference evidence="2" key="1">
    <citation type="submission" date="2020-07" db="EMBL/GenBank/DDBJ databases">
        <title>Genome sequence and genetic diversity analysis of an under-domesticated orphan crop, white fonio (Digitaria exilis).</title>
        <authorList>
            <person name="Bennetzen J.L."/>
            <person name="Chen S."/>
            <person name="Ma X."/>
            <person name="Wang X."/>
            <person name="Yssel A.E.J."/>
            <person name="Chaluvadi S.R."/>
            <person name="Johnson M."/>
            <person name="Gangashetty P."/>
            <person name="Hamidou F."/>
            <person name="Sanogo M.D."/>
            <person name="Zwaenepoel A."/>
            <person name="Wallace J."/>
            <person name="Van De Peer Y."/>
            <person name="Van Deynze A."/>
        </authorList>
    </citation>
    <scope>NUCLEOTIDE SEQUENCE</scope>
    <source>
        <tissue evidence="2">Leaves</tissue>
    </source>
</reference>
<evidence type="ECO:0000313" key="2">
    <source>
        <dbReference type="EMBL" id="KAF8662060.1"/>
    </source>
</evidence>
<proteinExistence type="predicted"/>
<feature type="region of interest" description="Disordered" evidence="1">
    <location>
        <begin position="234"/>
        <end position="257"/>
    </location>
</feature>
<accession>A0A835E0R9</accession>
<protein>
    <submittedName>
        <fullName evidence="2">Uncharacterized protein</fullName>
    </submittedName>
</protein>
<dbReference type="OrthoDB" id="2020015at2759"/>
<evidence type="ECO:0000256" key="1">
    <source>
        <dbReference type="SAM" id="MobiDB-lite"/>
    </source>
</evidence>
<dbReference type="Proteomes" id="UP000636709">
    <property type="component" value="Unassembled WGS sequence"/>
</dbReference>
<feature type="region of interest" description="Disordered" evidence="1">
    <location>
        <begin position="15"/>
        <end position="88"/>
    </location>
</feature>
<sequence length="277" mass="30011">MRGLLVGYFLLQRLDRGEGDGGEGRGGHRWRTSYLGSSDEGGGGRRRSSNGPNHMCGRLGRRPGRHHSTRRPPRRDAPPLRATPPVAAAAAAAAPRSFSTAPAVATILSCPSTSSSSSTAARCSVGSSAKLSAVQFEPPSAPAPILGLLRTNRMKTTTTTAAARGTKMNWWKEMEIAKSIPGIHAALLDAVLTQFPSDADAAHFKRCARCLDAILHAEHKEMLEEMRTSYMLTQRHKESEEEDDQKQTDTSNVQTSSGFFGITRRMGHYSLPEEAWA</sequence>
<dbReference type="PANTHER" id="PTHR33645:SF2">
    <property type="entry name" value="FAMILY PROTEIN, PUTATIVE (DUF3754)-RELATED"/>
    <property type="match status" value="1"/>
</dbReference>
<feature type="compositionally biased region" description="Basic and acidic residues" evidence="1">
    <location>
        <begin position="15"/>
        <end position="26"/>
    </location>
</feature>
<organism evidence="2 3">
    <name type="scientific">Digitaria exilis</name>
    <dbReference type="NCBI Taxonomy" id="1010633"/>
    <lineage>
        <taxon>Eukaryota</taxon>
        <taxon>Viridiplantae</taxon>
        <taxon>Streptophyta</taxon>
        <taxon>Embryophyta</taxon>
        <taxon>Tracheophyta</taxon>
        <taxon>Spermatophyta</taxon>
        <taxon>Magnoliopsida</taxon>
        <taxon>Liliopsida</taxon>
        <taxon>Poales</taxon>
        <taxon>Poaceae</taxon>
        <taxon>PACMAD clade</taxon>
        <taxon>Panicoideae</taxon>
        <taxon>Panicodae</taxon>
        <taxon>Paniceae</taxon>
        <taxon>Anthephorinae</taxon>
        <taxon>Digitaria</taxon>
    </lineage>
</organism>
<gene>
    <name evidence="2" type="ORF">HU200_056554</name>
</gene>
<feature type="compositionally biased region" description="Low complexity" evidence="1">
    <location>
        <begin position="79"/>
        <end position="88"/>
    </location>
</feature>